<proteinExistence type="predicted"/>
<evidence type="ECO:0000313" key="2">
    <source>
        <dbReference type="Proteomes" id="UP000886520"/>
    </source>
</evidence>
<feature type="non-terminal residue" evidence="1">
    <location>
        <position position="1"/>
    </location>
</feature>
<organism evidence="1 2">
    <name type="scientific">Adiantum capillus-veneris</name>
    <name type="common">Maidenhair fern</name>
    <dbReference type="NCBI Taxonomy" id="13818"/>
    <lineage>
        <taxon>Eukaryota</taxon>
        <taxon>Viridiplantae</taxon>
        <taxon>Streptophyta</taxon>
        <taxon>Embryophyta</taxon>
        <taxon>Tracheophyta</taxon>
        <taxon>Polypodiopsida</taxon>
        <taxon>Polypodiidae</taxon>
        <taxon>Polypodiales</taxon>
        <taxon>Pteridineae</taxon>
        <taxon>Pteridaceae</taxon>
        <taxon>Vittarioideae</taxon>
        <taxon>Adiantum</taxon>
    </lineage>
</organism>
<dbReference type="Proteomes" id="UP000886520">
    <property type="component" value="Chromosome 19"/>
</dbReference>
<evidence type="ECO:0000313" key="1">
    <source>
        <dbReference type="EMBL" id="KAI5065586.1"/>
    </source>
</evidence>
<dbReference type="OrthoDB" id="185373at2759"/>
<dbReference type="AlphaFoldDB" id="A0A9D4UCQ7"/>
<protein>
    <submittedName>
        <fullName evidence="1">Uncharacterized protein</fullName>
    </submittedName>
</protein>
<gene>
    <name evidence="1" type="ORF">GOP47_0020281</name>
</gene>
<accession>A0A9D4UCQ7</accession>
<comment type="caution">
    <text evidence="1">The sequence shown here is derived from an EMBL/GenBank/DDBJ whole genome shotgun (WGS) entry which is preliminary data.</text>
</comment>
<name>A0A9D4UCQ7_ADICA</name>
<keyword evidence="2" id="KW-1185">Reference proteome</keyword>
<dbReference type="EMBL" id="JABFUD020000019">
    <property type="protein sequence ID" value="KAI5065586.1"/>
    <property type="molecule type" value="Genomic_DNA"/>
</dbReference>
<reference evidence="1" key="1">
    <citation type="submission" date="2021-01" db="EMBL/GenBank/DDBJ databases">
        <title>Adiantum capillus-veneris genome.</title>
        <authorList>
            <person name="Fang Y."/>
            <person name="Liao Q."/>
        </authorList>
    </citation>
    <scope>NUCLEOTIDE SEQUENCE</scope>
    <source>
        <strain evidence="1">H3</strain>
        <tissue evidence="1">Leaf</tissue>
    </source>
</reference>
<sequence length="100" mass="10877">AFSNGFNTAYLFLTGRARFITGSTAPSRQQMQSEGLSPNAISYACILKASGVCPIPEPALYTFDNGITGSPPRAMCRMHLEGIWSLSDSRTLLYTHLTTE</sequence>